<dbReference type="OrthoDB" id="4966223at2"/>
<name>A0A561TS15_9ACTN</name>
<evidence type="ECO:0000313" key="5">
    <source>
        <dbReference type="Proteomes" id="UP000316603"/>
    </source>
</evidence>
<evidence type="ECO:0000313" key="4">
    <source>
        <dbReference type="EMBL" id="TWF89900.1"/>
    </source>
</evidence>
<sequence length="224" mass="23829">MDAELVRSWVEGWVVSRGAAPPVAEAWGLTVVVGLTGQVTRHVLPDANESLVRKLTETATAPGTWLKLFLPPQTVAPWVAPGWRFDDDGFLMSAPLHPTAAEAPEGYQVRTWARGGVTRVLVLTEDGEFAARGQVAVPSPGRTAVVDQVETSPAHRRRGLGGLVMRTLENATVAAGSSTAVLAATTEGQALYESLGWRTHGPLTSLVCDGPPQTLTTFERRCVG</sequence>
<dbReference type="InterPro" id="IPR000182">
    <property type="entry name" value="GNAT_dom"/>
</dbReference>
<dbReference type="PROSITE" id="PS51186">
    <property type="entry name" value="GNAT"/>
    <property type="match status" value="1"/>
</dbReference>
<keyword evidence="2" id="KW-0012">Acyltransferase</keyword>
<dbReference type="Gene3D" id="3.40.630.30">
    <property type="match status" value="1"/>
</dbReference>
<evidence type="ECO:0000259" key="3">
    <source>
        <dbReference type="PROSITE" id="PS51186"/>
    </source>
</evidence>
<dbReference type="PANTHER" id="PTHR43877">
    <property type="entry name" value="AMINOALKYLPHOSPHONATE N-ACETYLTRANSFERASE-RELATED-RELATED"/>
    <property type="match status" value="1"/>
</dbReference>
<dbReference type="Proteomes" id="UP000316603">
    <property type="component" value="Unassembled WGS sequence"/>
</dbReference>
<dbReference type="EMBL" id="VIWV01000001">
    <property type="protein sequence ID" value="TWF89900.1"/>
    <property type="molecule type" value="Genomic_DNA"/>
</dbReference>
<dbReference type="GO" id="GO:0016747">
    <property type="term" value="F:acyltransferase activity, transferring groups other than amino-acyl groups"/>
    <property type="evidence" value="ECO:0007669"/>
    <property type="project" value="InterPro"/>
</dbReference>
<accession>A0A561TS15</accession>
<keyword evidence="5" id="KW-1185">Reference proteome</keyword>
<evidence type="ECO:0000256" key="1">
    <source>
        <dbReference type="ARBA" id="ARBA00022679"/>
    </source>
</evidence>
<dbReference type="CDD" id="cd04301">
    <property type="entry name" value="NAT_SF"/>
    <property type="match status" value="1"/>
</dbReference>
<proteinExistence type="predicted"/>
<feature type="domain" description="N-acetyltransferase" evidence="3">
    <location>
        <begin position="80"/>
        <end position="216"/>
    </location>
</feature>
<organism evidence="4 5">
    <name type="scientific">Streptomyces capillispiralis</name>
    <dbReference type="NCBI Taxonomy" id="68182"/>
    <lineage>
        <taxon>Bacteria</taxon>
        <taxon>Bacillati</taxon>
        <taxon>Actinomycetota</taxon>
        <taxon>Actinomycetes</taxon>
        <taxon>Kitasatosporales</taxon>
        <taxon>Streptomycetaceae</taxon>
        <taxon>Streptomyces</taxon>
    </lineage>
</organism>
<dbReference type="InterPro" id="IPR016181">
    <property type="entry name" value="Acyl_CoA_acyltransferase"/>
</dbReference>
<evidence type="ECO:0000256" key="2">
    <source>
        <dbReference type="ARBA" id="ARBA00023315"/>
    </source>
</evidence>
<dbReference type="AlphaFoldDB" id="A0A561TS15"/>
<dbReference type="InterPro" id="IPR050832">
    <property type="entry name" value="Bact_Acetyltransf"/>
</dbReference>
<dbReference type="Pfam" id="PF00583">
    <property type="entry name" value="Acetyltransf_1"/>
    <property type="match status" value="1"/>
</dbReference>
<reference evidence="4 5" key="1">
    <citation type="submission" date="2019-06" db="EMBL/GenBank/DDBJ databases">
        <title>Sequencing the genomes of 1000 actinobacteria strains.</title>
        <authorList>
            <person name="Klenk H.-P."/>
        </authorList>
    </citation>
    <scope>NUCLEOTIDE SEQUENCE [LARGE SCALE GENOMIC DNA]</scope>
    <source>
        <strain evidence="4 5">DSM 41695</strain>
    </source>
</reference>
<gene>
    <name evidence="4" type="ORF">FHX78_116948</name>
</gene>
<comment type="caution">
    <text evidence="4">The sequence shown here is derived from an EMBL/GenBank/DDBJ whole genome shotgun (WGS) entry which is preliminary data.</text>
</comment>
<keyword evidence="1 4" id="KW-0808">Transferase</keyword>
<dbReference type="SUPFAM" id="SSF55729">
    <property type="entry name" value="Acyl-CoA N-acyltransferases (Nat)"/>
    <property type="match status" value="1"/>
</dbReference>
<protein>
    <submittedName>
        <fullName evidence="4">Acetyltransferase (GNAT) family protein</fullName>
    </submittedName>
</protein>